<evidence type="ECO:0000259" key="1">
    <source>
        <dbReference type="Pfam" id="PF24410"/>
    </source>
</evidence>
<reference evidence="3" key="1">
    <citation type="submission" date="2023-07" db="EMBL/GenBank/DDBJ databases">
        <title>30 novel species of actinomycetes from the DSMZ collection.</title>
        <authorList>
            <person name="Nouioui I."/>
        </authorList>
    </citation>
    <scope>NUCLEOTIDE SEQUENCE [LARGE SCALE GENOMIC DNA]</scope>
    <source>
        <strain evidence="3">DSM 44917</strain>
    </source>
</reference>
<evidence type="ECO:0000313" key="3">
    <source>
        <dbReference type="Proteomes" id="UP001183388"/>
    </source>
</evidence>
<protein>
    <recommendedName>
        <fullName evidence="1">wHTH-Hsp90 Na associated domain-containing protein</fullName>
    </recommendedName>
</protein>
<gene>
    <name evidence="2" type="ORF">RM780_02650</name>
</gene>
<feature type="domain" description="wHTH-Hsp90 Na associated" evidence="1">
    <location>
        <begin position="2"/>
        <end position="29"/>
    </location>
</feature>
<sequence length="50" mass="5217">MSARHILAAAASLRRAPAEVAARLVALGYRLPEELVFDPAPPPALESGHG</sequence>
<dbReference type="EMBL" id="JAVREN010000003">
    <property type="protein sequence ID" value="MDT0305862.1"/>
    <property type="molecule type" value="Genomic_DNA"/>
</dbReference>
<keyword evidence="3" id="KW-1185">Reference proteome</keyword>
<proteinExistence type="predicted"/>
<dbReference type="Pfam" id="PF24410">
    <property type="entry name" value="wHTH-HSP90_Na-assoc"/>
    <property type="match status" value="1"/>
</dbReference>
<accession>A0ABU2L2X2</accession>
<dbReference type="InterPro" id="IPR056507">
    <property type="entry name" value="wHTH-HSP90_Na-assoc"/>
</dbReference>
<comment type="caution">
    <text evidence="2">The sequence shown here is derived from an EMBL/GenBank/DDBJ whole genome shotgun (WGS) entry which is preliminary data.</text>
</comment>
<name>A0ABU2L2X2_9ACTN</name>
<organism evidence="2 3">
    <name type="scientific">Streptomyces boetiae</name>
    <dbReference type="NCBI Taxonomy" id="3075541"/>
    <lineage>
        <taxon>Bacteria</taxon>
        <taxon>Bacillati</taxon>
        <taxon>Actinomycetota</taxon>
        <taxon>Actinomycetes</taxon>
        <taxon>Kitasatosporales</taxon>
        <taxon>Streptomycetaceae</taxon>
        <taxon>Streptomyces</taxon>
    </lineage>
</organism>
<dbReference type="Proteomes" id="UP001183388">
    <property type="component" value="Unassembled WGS sequence"/>
</dbReference>
<evidence type="ECO:0000313" key="2">
    <source>
        <dbReference type="EMBL" id="MDT0305862.1"/>
    </source>
</evidence>
<dbReference type="RefSeq" id="WP_311628777.1">
    <property type="nucleotide sequence ID" value="NZ_JAVREN010000003.1"/>
</dbReference>